<name>A0A1X1WY04_MYCIR</name>
<dbReference type="PANTHER" id="PTHR45024">
    <property type="entry name" value="DEHYDROGENASES, SHORT CHAIN"/>
    <property type="match status" value="1"/>
</dbReference>
<keyword evidence="2" id="KW-0560">Oxidoreductase</keyword>
<dbReference type="Proteomes" id="UP000193622">
    <property type="component" value="Unassembled WGS sequence"/>
</dbReference>
<proteinExistence type="inferred from homology"/>
<dbReference type="Pfam" id="PF00106">
    <property type="entry name" value="adh_short"/>
    <property type="match status" value="1"/>
</dbReference>
<dbReference type="PRINTS" id="PR00081">
    <property type="entry name" value="GDHRDH"/>
</dbReference>
<organism evidence="5 6">
    <name type="scientific">Mycolicibacterium iranicum</name>
    <name type="common">Mycobacterium iranicum</name>
    <dbReference type="NCBI Taxonomy" id="912594"/>
    <lineage>
        <taxon>Bacteria</taxon>
        <taxon>Bacillati</taxon>
        <taxon>Actinomycetota</taxon>
        <taxon>Actinomycetes</taxon>
        <taxon>Mycobacteriales</taxon>
        <taxon>Mycobacteriaceae</taxon>
        <taxon>Mycolicibacterium</taxon>
    </lineage>
</organism>
<comment type="similarity">
    <text evidence="1 3">Belongs to the short-chain dehydrogenases/reductases (SDR) family.</text>
</comment>
<dbReference type="InterPro" id="IPR020904">
    <property type="entry name" value="Sc_DH/Rdtase_CS"/>
</dbReference>
<dbReference type="InterPro" id="IPR036291">
    <property type="entry name" value="NAD(P)-bd_dom_sf"/>
</dbReference>
<evidence type="ECO:0000313" key="6">
    <source>
        <dbReference type="Proteomes" id="UP000193622"/>
    </source>
</evidence>
<evidence type="ECO:0000256" key="3">
    <source>
        <dbReference type="RuleBase" id="RU000363"/>
    </source>
</evidence>
<evidence type="ECO:0000256" key="2">
    <source>
        <dbReference type="ARBA" id="ARBA00023002"/>
    </source>
</evidence>
<dbReference type="AlphaFoldDB" id="A0A1X1WY04"/>
<dbReference type="GO" id="GO:0016491">
    <property type="term" value="F:oxidoreductase activity"/>
    <property type="evidence" value="ECO:0007669"/>
    <property type="project" value="UniProtKB-KW"/>
</dbReference>
<accession>A0A1X1WY04</accession>
<dbReference type="PROSITE" id="PS00061">
    <property type="entry name" value="ADH_SHORT"/>
    <property type="match status" value="1"/>
</dbReference>
<dbReference type="RefSeq" id="WP_085172259.1">
    <property type="nucleotide sequence ID" value="NZ_LQPC01000015.1"/>
</dbReference>
<reference evidence="5 6" key="1">
    <citation type="submission" date="2016-01" db="EMBL/GenBank/DDBJ databases">
        <title>The new phylogeny of the genus Mycobacterium.</title>
        <authorList>
            <person name="Tarcisio F."/>
            <person name="Conor M."/>
            <person name="Antonella G."/>
            <person name="Elisabetta G."/>
            <person name="Giulia F.S."/>
            <person name="Sara T."/>
            <person name="Anna F."/>
            <person name="Clotilde B."/>
            <person name="Roberto B."/>
            <person name="Veronica D.S."/>
            <person name="Fabio R."/>
            <person name="Monica P."/>
            <person name="Olivier J."/>
            <person name="Enrico T."/>
            <person name="Nicola S."/>
        </authorList>
    </citation>
    <scope>NUCLEOTIDE SEQUENCE [LARGE SCALE GENOMIC DNA]</scope>
    <source>
        <strain evidence="5 6">DSM 45541</strain>
    </source>
</reference>
<dbReference type="PANTHER" id="PTHR45024:SF2">
    <property type="entry name" value="SCP2 DOMAIN-CONTAINING PROTEIN"/>
    <property type="match status" value="1"/>
</dbReference>
<dbReference type="InterPro" id="IPR002347">
    <property type="entry name" value="SDR_fam"/>
</dbReference>
<dbReference type="EMBL" id="LQPC01000015">
    <property type="protein sequence ID" value="ORV91482.1"/>
    <property type="molecule type" value="Genomic_DNA"/>
</dbReference>
<sequence>MADLRFDGRVAVVTGGGRGLGRAYALLLAAQGAKVVVNDPGGTLDGCGVGDGGDTGPAHDVVREITGAGGHAVASTASVATPEGGRAIIDTACERFGGIDILVHNAGIVRRASLKDMSYQDFDAVLDVHLRGAFHVVRPAFPMMCEAGYGRIVLTSSIGGLYGNHDVANYAVAKAGVIGLSNVAAMEGAAHGVKSNVIVPAAVTRMAEGIDTSAYPPMGPELVAPVVGYLSHESCSATGEMFIALAGRVATAAVTESPGVYRPSWTIAEVGAHLDAIRDRTEPVTFPVVPDGHNDHIRYSFAMAAAMSRSGEEQTAPQGAVNA</sequence>
<evidence type="ECO:0000259" key="4">
    <source>
        <dbReference type="SMART" id="SM00822"/>
    </source>
</evidence>
<dbReference type="InterPro" id="IPR051687">
    <property type="entry name" value="Peroxisomal_Beta-Oxidation"/>
</dbReference>
<gene>
    <name evidence="5" type="ORF">AWC12_03635</name>
</gene>
<protein>
    <submittedName>
        <fullName evidence="5">Short-chain dehydrogenase</fullName>
    </submittedName>
</protein>
<dbReference type="PRINTS" id="PR00080">
    <property type="entry name" value="SDRFAMILY"/>
</dbReference>
<dbReference type="SMART" id="SM00822">
    <property type="entry name" value="PKS_KR"/>
    <property type="match status" value="1"/>
</dbReference>
<feature type="domain" description="Ketoreductase" evidence="4">
    <location>
        <begin position="9"/>
        <end position="209"/>
    </location>
</feature>
<dbReference type="SUPFAM" id="SSF51735">
    <property type="entry name" value="NAD(P)-binding Rossmann-fold domains"/>
    <property type="match status" value="1"/>
</dbReference>
<dbReference type="Gene3D" id="3.40.50.720">
    <property type="entry name" value="NAD(P)-binding Rossmann-like Domain"/>
    <property type="match status" value="1"/>
</dbReference>
<evidence type="ECO:0000256" key="1">
    <source>
        <dbReference type="ARBA" id="ARBA00006484"/>
    </source>
</evidence>
<evidence type="ECO:0000313" key="5">
    <source>
        <dbReference type="EMBL" id="ORV91482.1"/>
    </source>
</evidence>
<comment type="caution">
    <text evidence="5">The sequence shown here is derived from an EMBL/GenBank/DDBJ whole genome shotgun (WGS) entry which is preliminary data.</text>
</comment>
<dbReference type="InterPro" id="IPR057326">
    <property type="entry name" value="KR_dom"/>
</dbReference>